<keyword evidence="1" id="KW-1133">Transmembrane helix</keyword>
<dbReference type="OrthoDB" id="3265526at2759"/>
<organism evidence="3 4">
    <name type="scientific">Russula ochroleuca</name>
    <dbReference type="NCBI Taxonomy" id="152965"/>
    <lineage>
        <taxon>Eukaryota</taxon>
        <taxon>Fungi</taxon>
        <taxon>Dikarya</taxon>
        <taxon>Basidiomycota</taxon>
        <taxon>Agaricomycotina</taxon>
        <taxon>Agaricomycetes</taxon>
        <taxon>Russulales</taxon>
        <taxon>Russulaceae</taxon>
        <taxon>Russula</taxon>
    </lineage>
</organism>
<proteinExistence type="predicted"/>
<evidence type="ECO:0000313" key="3">
    <source>
        <dbReference type="EMBL" id="KAF8486815.1"/>
    </source>
</evidence>
<keyword evidence="1" id="KW-0472">Membrane</keyword>
<evidence type="ECO:0000256" key="1">
    <source>
        <dbReference type="SAM" id="Phobius"/>
    </source>
</evidence>
<comment type="caution">
    <text evidence="3">The sequence shown here is derived from an EMBL/GenBank/DDBJ whole genome shotgun (WGS) entry which is preliminary data.</text>
</comment>
<evidence type="ECO:0000313" key="4">
    <source>
        <dbReference type="Proteomes" id="UP000759537"/>
    </source>
</evidence>
<dbReference type="PANTHER" id="PTHR40465">
    <property type="entry name" value="CHROMOSOME 1, WHOLE GENOME SHOTGUN SEQUENCE"/>
    <property type="match status" value="1"/>
</dbReference>
<keyword evidence="4" id="KW-1185">Reference proteome</keyword>
<dbReference type="Proteomes" id="UP000759537">
    <property type="component" value="Unassembled WGS sequence"/>
</dbReference>
<dbReference type="EMBL" id="WHVB01000001">
    <property type="protein sequence ID" value="KAF8486815.1"/>
    <property type="molecule type" value="Genomic_DNA"/>
</dbReference>
<feature type="transmembrane region" description="Helical" evidence="1">
    <location>
        <begin position="120"/>
        <end position="139"/>
    </location>
</feature>
<protein>
    <recommendedName>
        <fullName evidence="2">DUF6534 domain-containing protein</fullName>
    </recommendedName>
</protein>
<sequence>MPPPIPPNIQEFAAPQVRSMISIHLRGLIPSPLVPSGGHLELVPLWCFGSPVLIFLLETLQTALSGADLYYWFAAGFGDAERLATPYASAFDTPIMGSVVSLTVQFFFVYRIWVLSKKRWWLLCVIICLVSIVGAVGAFTGGTYTHVRGKFASGRILKVLALTWLIGNTVSDLLIASAMLYHLSRIKAIGNLSGHALVSIVRLTVETNLVTTSVSIVSLLMVAVYPEKNWFVCPTYVLGKLYSNTLLVSLNNRISIRDTFGSREGIVNCSAATLPDSARSESTMAGMPMEIEKQQKPLMKHPLAEADTDVRVIIPSAADIA</sequence>
<dbReference type="Pfam" id="PF20152">
    <property type="entry name" value="DUF6534"/>
    <property type="match status" value="1"/>
</dbReference>
<dbReference type="AlphaFoldDB" id="A0A9P5TDK6"/>
<reference evidence="3" key="2">
    <citation type="journal article" date="2020" name="Nat. Commun.">
        <title>Large-scale genome sequencing of mycorrhizal fungi provides insights into the early evolution of symbiotic traits.</title>
        <authorList>
            <person name="Miyauchi S."/>
            <person name="Kiss E."/>
            <person name="Kuo A."/>
            <person name="Drula E."/>
            <person name="Kohler A."/>
            <person name="Sanchez-Garcia M."/>
            <person name="Morin E."/>
            <person name="Andreopoulos B."/>
            <person name="Barry K.W."/>
            <person name="Bonito G."/>
            <person name="Buee M."/>
            <person name="Carver A."/>
            <person name="Chen C."/>
            <person name="Cichocki N."/>
            <person name="Clum A."/>
            <person name="Culley D."/>
            <person name="Crous P.W."/>
            <person name="Fauchery L."/>
            <person name="Girlanda M."/>
            <person name="Hayes R.D."/>
            <person name="Keri Z."/>
            <person name="LaButti K."/>
            <person name="Lipzen A."/>
            <person name="Lombard V."/>
            <person name="Magnuson J."/>
            <person name="Maillard F."/>
            <person name="Murat C."/>
            <person name="Nolan M."/>
            <person name="Ohm R.A."/>
            <person name="Pangilinan J."/>
            <person name="Pereira M.F."/>
            <person name="Perotto S."/>
            <person name="Peter M."/>
            <person name="Pfister S."/>
            <person name="Riley R."/>
            <person name="Sitrit Y."/>
            <person name="Stielow J.B."/>
            <person name="Szollosi G."/>
            <person name="Zifcakova L."/>
            <person name="Stursova M."/>
            <person name="Spatafora J.W."/>
            <person name="Tedersoo L."/>
            <person name="Vaario L.M."/>
            <person name="Yamada A."/>
            <person name="Yan M."/>
            <person name="Wang P."/>
            <person name="Xu J."/>
            <person name="Bruns T."/>
            <person name="Baldrian P."/>
            <person name="Vilgalys R."/>
            <person name="Dunand C."/>
            <person name="Henrissat B."/>
            <person name="Grigoriev I.V."/>
            <person name="Hibbett D."/>
            <person name="Nagy L.G."/>
            <person name="Martin F.M."/>
        </authorList>
    </citation>
    <scope>NUCLEOTIDE SEQUENCE</scope>
    <source>
        <strain evidence="3">Prilba</strain>
    </source>
</reference>
<dbReference type="PANTHER" id="PTHR40465:SF1">
    <property type="entry name" value="DUF6534 DOMAIN-CONTAINING PROTEIN"/>
    <property type="match status" value="1"/>
</dbReference>
<name>A0A9P5TDK6_9AGAM</name>
<accession>A0A9P5TDK6</accession>
<dbReference type="InterPro" id="IPR045339">
    <property type="entry name" value="DUF6534"/>
</dbReference>
<reference evidence="3" key="1">
    <citation type="submission" date="2019-10" db="EMBL/GenBank/DDBJ databases">
        <authorList>
            <consortium name="DOE Joint Genome Institute"/>
            <person name="Kuo A."/>
            <person name="Miyauchi S."/>
            <person name="Kiss E."/>
            <person name="Drula E."/>
            <person name="Kohler A."/>
            <person name="Sanchez-Garcia M."/>
            <person name="Andreopoulos B."/>
            <person name="Barry K.W."/>
            <person name="Bonito G."/>
            <person name="Buee M."/>
            <person name="Carver A."/>
            <person name="Chen C."/>
            <person name="Cichocki N."/>
            <person name="Clum A."/>
            <person name="Culley D."/>
            <person name="Crous P.W."/>
            <person name="Fauchery L."/>
            <person name="Girlanda M."/>
            <person name="Hayes R."/>
            <person name="Keri Z."/>
            <person name="LaButti K."/>
            <person name="Lipzen A."/>
            <person name="Lombard V."/>
            <person name="Magnuson J."/>
            <person name="Maillard F."/>
            <person name="Morin E."/>
            <person name="Murat C."/>
            <person name="Nolan M."/>
            <person name="Ohm R."/>
            <person name="Pangilinan J."/>
            <person name="Pereira M."/>
            <person name="Perotto S."/>
            <person name="Peter M."/>
            <person name="Riley R."/>
            <person name="Sitrit Y."/>
            <person name="Stielow B."/>
            <person name="Szollosi G."/>
            <person name="Zifcakova L."/>
            <person name="Stursova M."/>
            <person name="Spatafora J.W."/>
            <person name="Tedersoo L."/>
            <person name="Vaario L.-M."/>
            <person name="Yamada A."/>
            <person name="Yan M."/>
            <person name="Wang P."/>
            <person name="Xu J."/>
            <person name="Bruns T."/>
            <person name="Baldrian P."/>
            <person name="Vilgalys R."/>
            <person name="Henrissat B."/>
            <person name="Grigoriev I.V."/>
            <person name="Hibbett D."/>
            <person name="Nagy L.G."/>
            <person name="Martin F.M."/>
        </authorList>
    </citation>
    <scope>NUCLEOTIDE SEQUENCE</scope>
    <source>
        <strain evidence="3">Prilba</strain>
    </source>
</reference>
<evidence type="ECO:0000259" key="2">
    <source>
        <dbReference type="Pfam" id="PF20152"/>
    </source>
</evidence>
<feature type="transmembrane region" description="Helical" evidence="1">
    <location>
        <begin position="159"/>
        <end position="181"/>
    </location>
</feature>
<keyword evidence="1" id="KW-0812">Transmembrane</keyword>
<gene>
    <name evidence="3" type="ORF">DFH94DRAFT_687287</name>
</gene>
<feature type="transmembrane region" description="Helical" evidence="1">
    <location>
        <begin position="95"/>
        <end position="113"/>
    </location>
</feature>
<feature type="domain" description="DUF6534" evidence="2">
    <location>
        <begin position="169"/>
        <end position="253"/>
    </location>
</feature>